<name>A0A518FZT5_9BACT</name>
<gene>
    <name evidence="3" type="ORF">Q31a_01050</name>
</gene>
<dbReference type="InterPro" id="IPR003010">
    <property type="entry name" value="C-N_Hydrolase"/>
</dbReference>
<dbReference type="PROSITE" id="PS50263">
    <property type="entry name" value="CN_HYDROLASE"/>
    <property type="match status" value="1"/>
</dbReference>
<reference evidence="3 4" key="1">
    <citation type="submission" date="2019-02" db="EMBL/GenBank/DDBJ databases">
        <title>Deep-cultivation of Planctomycetes and their phenomic and genomic characterization uncovers novel biology.</title>
        <authorList>
            <person name="Wiegand S."/>
            <person name="Jogler M."/>
            <person name="Boedeker C."/>
            <person name="Pinto D."/>
            <person name="Vollmers J."/>
            <person name="Rivas-Marin E."/>
            <person name="Kohn T."/>
            <person name="Peeters S.H."/>
            <person name="Heuer A."/>
            <person name="Rast P."/>
            <person name="Oberbeckmann S."/>
            <person name="Bunk B."/>
            <person name="Jeske O."/>
            <person name="Meyerdierks A."/>
            <person name="Storesund J.E."/>
            <person name="Kallscheuer N."/>
            <person name="Luecker S."/>
            <person name="Lage O.M."/>
            <person name="Pohl T."/>
            <person name="Merkel B.J."/>
            <person name="Hornburger P."/>
            <person name="Mueller R.-W."/>
            <person name="Bruemmer F."/>
            <person name="Labrenz M."/>
            <person name="Spormann A.M."/>
            <person name="Op den Camp H."/>
            <person name="Overmann J."/>
            <person name="Amann R."/>
            <person name="Jetten M.S.M."/>
            <person name="Mascher T."/>
            <person name="Medema M.H."/>
            <person name="Devos D.P."/>
            <person name="Kaster A.-K."/>
            <person name="Ovreas L."/>
            <person name="Rohde M."/>
            <person name="Galperin M.Y."/>
            <person name="Jogler C."/>
        </authorList>
    </citation>
    <scope>NUCLEOTIDE SEQUENCE [LARGE SCALE GENOMIC DNA]</scope>
    <source>
        <strain evidence="3 4">Q31a</strain>
    </source>
</reference>
<dbReference type="CDD" id="cd07197">
    <property type="entry name" value="nitrilase"/>
    <property type="match status" value="1"/>
</dbReference>
<dbReference type="Pfam" id="PF00795">
    <property type="entry name" value="CN_hydrolase"/>
    <property type="match status" value="1"/>
</dbReference>
<sequence length="356" mass="39076">MPAQNSSPKTPVSARRQFLATAASGTAALAGLGVVGAQAQGADLPKAQRPARLPREVTIATVCQDGLRESSPENMVRAMLKRAEQAASQQPDLVCFPEVFTCANLSNGRPELAKFASTPLCPVTQPVADFAKRHQCYVICPTYTQHDGRYFNAAVLFDRSGRVAGEYQKIRLTLGEIENGLTPGPDTPPVFETDFGRLGCQICFDMEWMDGWQKLRKAGAEIVVWPSAFAGGSMVNTMAALHRYVVVSSTRKDTSKVCDIDGAQLAATSRWNTWAVTTVNLEKVFMHTWPFVQHFEAVLGKYGPRVSIKTHSEEEWSILESHDANLRVADILQEFGLEQIDAYLARAEQAQQKAKS</sequence>
<dbReference type="GO" id="GO:0047417">
    <property type="term" value="F:N-carbamoyl-D-amino acid hydrolase activity"/>
    <property type="evidence" value="ECO:0007669"/>
    <property type="project" value="UniProtKB-EC"/>
</dbReference>
<accession>A0A518FZT5</accession>
<dbReference type="InterPro" id="IPR036526">
    <property type="entry name" value="C-N_Hydrolase_sf"/>
</dbReference>
<evidence type="ECO:0000256" key="1">
    <source>
        <dbReference type="ARBA" id="ARBA00022801"/>
    </source>
</evidence>
<dbReference type="EMBL" id="CP036298">
    <property type="protein sequence ID" value="QDV21826.1"/>
    <property type="molecule type" value="Genomic_DNA"/>
</dbReference>
<dbReference type="PANTHER" id="PTHR43674">
    <property type="entry name" value="NITRILASE C965.09-RELATED"/>
    <property type="match status" value="1"/>
</dbReference>
<dbReference type="EC" id="3.5.1.77" evidence="3"/>
<evidence type="ECO:0000313" key="3">
    <source>
        <dbReference type="EMBL" id="QDV21826.1"/>
    </source>
</evidence>
<evidence type="ECO:0000313" key="4">
    <source>
        <dbReference type="Proteomes" id="UP000318017"/>
    </source>
</evidence>
<proteinExistence type="predicted"/>
<dbReference type="RefSeq" id="WP_197355974.1">
    <property type="nucleotide sequence ID" value="NZ_CP036298.1"/>
</dbReference>
<dbReference type="SUPFAM" id="SSF56317">
    <property type="entry name" value="Carbon-nitrogen hydrolase"/>
    <property type="match status" value="1"/>
</dbReference>
<dbReference type="InterPro" id="IPR050345">
    <property type="entry name" value="Aliph_Amidase/BUP"/>
</dbReference>
<keyword evidence="1 3" id="KW-0378">Hydrolase</keyword>
<dbReference type="Gene3D" id="3.60.110.10">
    <property type="entry name" value="Carbon-nitrogen hydrolase"/>
    <property type="match status" value="1"/>
</dbReference>
<dbReference type="PROSITE" id="PS51318">
    <property type="entry name" value="TAT"/>
    <property type="match status" value="1"/>
</dbReference>
<dbReference type="PANTHER" id="PTHR43674:SF16">
    <property type="entry name" value="CARBON-NITROGEN FAMILY, PUTATIVE (AFU_ORTHOLOGUE AFUA_5G02350)-RELATED"/>
    <property type="match status" value="1"/>
</dbReference>
<evidence type="ECO:0000259" key="2">
    <source>
        <dbReference type="PROSITE" id="PS50263"/>
    </source>
</evidence>
<dbReference type="Proteomes" id="UP000318017">
    <property type="component" value="Chromosome"/>
</dbReference>
<dbReference type="InterPro" id="IPR006311">
    <property type="entry name" value="TAT_signal"/>
</dbReference>
<protein>
    <submittedName>
        <fullName evidence="3">N-carbamoyl-D-amino acid hydrolase</fullName>
        <ecNumber evidence="3">3.5.1.77</ecNumber>
    </submittedName>
</protein>
<organism evidence="3 4">
    <name type="scientific">Aureliella helgolandensis</name>
    <dbReference type="NCBI Taxonomy" id="2527968"/>
    <lineage>
        <taxon>Bacteria</taxon>
        <taxon>Pseudomonadati</taxon>
        <taxon>Planctomycetota</taxon>
        <taxon>Planctomycetia</taxon>
        <taxon>Pirellulales</taxon>
        <taxon>Pirellulaceae</taxon>
        <taxon>Aureliella</taxon>
    </lineage>
</organism>
<dbReference type="AlphaFoldDB" id="A0A518FZT5"/>
<keyword evidence="4" id="KW-1185">Reference proteome</keyword>
<feature type="domain" description="CN hydrolase" evidence="2">
    <location>
        <begin position="57"/>
        <end position="356"/>
    </location>
</feature>
<dbReference type="KEGG" id="ahel:Q31a_01050"/>